<gene>
    <name evidence="2" type="ORF">K469DRAFT_619703</name>
</gene>
<evidence type="ECO:0000256" key="1">
    <source>
        <dbReference type="ARBA" id="ARBA00035112"/>
    </source>
</evidence>
<dbReference type="AlphaFoldDB" id="A0A6A6ELR7"/>
<dbReference type="PANTHER" id="PTHR33365">
    <property type="entry name" value="YALI0B05434P"/>
    <property type="match status" value="1"/>
</dbReference>
<dbReference type="OrthoDB" id="3687641at2759"/>
<sequence>MAQGSVCISEFTGLGYNKTSTYKVYTDYIHPNHTVSDALWESLSSSPIMVALNAEYARAHNLKTSISFPWDQSKGLYHIKAFHHIHCLKNIRRAYLDALASDPSSKPLISPEHIAHCLDTIRQDIMCHADDTPMPTINERHKIGDGQARKCKDWDALVRWTQAPERQSCFKMIDEYRRVPNSLEEFAYCPVDSPYAPVMERYFERWGHKSPFGDEVEEW</sequence>
<keyword evidence="3" id="KW-1185">Reference proteome</keyword>
<dbReference type="PANTHER" id="PTHR33365:SF6">
    <property type="entry name" value="OXIDASE USTYA"/>
    <property type="match status" value="1"/>
</dbReference>
<organism evidence="2 3">
    <name type="scientific">Zopfia rhizophila CBS 207.26</name>
    <dbReference type="NCBI Taxonomy" id="1314779"/>
    <lineage>
        <taxon>Eukaryota</taxon>
        <taxon>Fungi</taxon>
        <taxon>Dikarya</taxon>
        <taxon>Ascomycota</taxon>
        <taxon>Pezizomycotina</taxon>
        <taxon>Dothideomycetes</taxon>
        <taxon>Dothideomycetes incertae sedis</taxon>
        <taxon>Zopfiaceae</taxon>
        <taxon>Zopfia</taxon>
    </lineage>
</organism>
<evidence type="ECO:0000313" key="3">
    <source>
        <dbReference type="Proteomes" id="UP000800200"/>
    </source>
</evidence>
<comment type="similarity">
    <text evidence="1">Belongs to the ustYa family.</text>
</comment>
<dbReference type="EMBL" id="ML994614">
    <property type="protein sequence ID" value="KAF2193117.1"/>
    <property type="molecule type" value="Genomic_DNA"/>
</dbReference>
<dbReference type="GO" id="GO:0043386">
    <property type="term" value="P:mycotoxin biosynthetic process"/>
    <property type="evidence" value="ECO:0007669"/>
    <property type="project" value="InterPro"/>
</dbReference>
<dbReference type="Pfam" id="PF11807">
    <property type="entry name" value="UstYa"/>
    <property type="match status" value="1"/>
</dbReference>
<evidence type="ECO:0000313" key="2">
    <source>
        <dbReference type="EMBL" id="KAF2193117.1"/>
    </source>
</evidence>
<protein>
    <submittedName>
        <fullName evidence="2">Uncharacterized protein</fullName>
    </submittedName>
</protein>
<proteinExistence type="inferred from homology"/>
<dbReference type="Proteomes" id="UP000800200">
    <property type="component" value="Unassembled WGS sequence"/>
</dbReference>
<name>A0A6A6ELR7_9PEZI</name>
<accession>A0A6A6ELR7</accession>
<reference evidence="2" key="1">
    <citation type="journal article" date="2020" name="Stud. Mycol.">
        <title>101 Dothideomycetes genomes: a test case for predicting lifestyles and emergence of pathogens.</title>
        <authorList>
            <person name="Haridas S."/>
            <person name="Albert R."/>
            <person name="Binder M."/>
            <person name="Bloem J."/>
            <person name="Labutti K."/>
            <person name="Salamov A."/>
            <person name="Andreopoulos B."/>
            <person name="Baker S."/>
            <person name="Barry K."/>
            <person name="Bills G."/>
            <person name="Bluhm B."/>
            <person name="Cannon C."/>
            <person name="Castanera R."/>
            <person name="Culley D."/>
            <person name="Daum C."/>
            <person name="Ezra D."/>
            <person name="Gonzalez J."/>
            <person name="Henrissat B."/>
            <person name="Kuo A."/>
            <person name="Liang C."/>
            <person name="Lipzen A."/>
            <person name="Lutzoni F."/>
            <person name="Magnuson J."/>
            <person name="Mondo S."/>
            <person name="Nolan M."/>
            <person name="Ohm R."/>
            <person name="Pangilinan J."/>
            <person name="Park H.-J."/>
            <person name="Ramirez L."/>
            <person name="Alfaro M."/>
            <person name="Sun H."/>
            <person name="Tritt A."/>
            <person name="Yoshinaga Y."/>
            <person name="Zwiers L.-H."/>
            <person name="Turgeon B."/>
            <person name="Goodwin S."/>
            <person name="Spatafora J."/>
            <person name="Crous P."/>
            <person name="Grigoriev I."/>
        </authorList>
    </citation>
    <scope>NUCLEOTIDE SEQUENCE</scope>
    <source>
        <strain evidence="2">CBS 207.26</strain>
    </source>
</reference>
<dbReference type="InterPro" id="IPR021765">
    <property type="entry name" value="UstYa-like"/>
</dbReference>